<dbReference type="Gene3D" id="3.30.1370.10">
    <property type="entry name" value="K Homology domain, type 1"/>
    <property type="match status" value="3"/>
</dbReference>
<feature type="domain" description="K Homology" evidence="4">
    <location>
        <begin position="235"/>
        <end position="305"/>
    </location>
</feature>
<dbReference type="eggNOG" id="KOG2190">
    <property type="taxonomic scope" value="Eukaryota"/>
</dbReference>
<dbReference type="CDD" id="cd22460">
    <property type="entry name" value="KH-I_PEPPER_rpt2_like"/>
    <property type="match status" value="1"/>
</dbReference>
<dbReference type="EMBL" id="KE343643">
    <property type="protein sequence ID" value="EXB37630.1"/>
    <property type="molecule type" value="Genomic_DNA"/>
</dbReference>
<dbReference type="PANTHER" id="PTHR10288">
    <property type="entry name" value="KH DOMAIN CONTAINING RNA BINDING PROTEIN"/>
    <property type="match status" value="1"/>
</dbReference>
<organism evidence="5 6">
    <name type="scientific">Morus notabilis</name>
    <dbReference type="NCBI Taxonomy" id="981085"/>
    <lineage>
        <taxon>Eukaryota</taxon>
        <taxon>Viridiplantae</taxon>
        <taxon>Streptophyta</taxon>
        <taxon>Embryophyta</taxon>
        <taxon>Tracheophyta</taxon>
        <taxon>Spermatophyta</taxon>
        <taxon>Magnoliopsida</taxon>
        <taxon>eudicotyledons</taxon>
        <taxon>Gunneridae</taxon>
        <taxon>Pentapetalae</taxon>
        <taxon>rosids</taxon>
        <taxon>fabids</taxon>
        <taxon>Rosales</taxon>
        <taxon>Moraceae</taxon>
        <taxon>Moreae</taxon>
        <taxon>Morus</taxon>
    </lineage>
</organism>
<dbReference type="Pfam" id="PF00013">
    <property type="entry name" value="KH_1"/>
    <property type="match status" value="3"/>
</dbReference>
<dbReference type="GO" id="GO:0003723">
    <property type="term" value="F:RNA binding"/>
    <property type="evidence" value="ECO:0007669"/>
    <property type="project" value="UniProtKB-UniRule"/>
</dbReference>
<dbReference type="CDD" id="cd00105">
    <property type="entry name" value="KH-I"/>
    <property type="match status" value="1"/>
</dbReference>
<evidence type="ECO:0000256" key="2">
    <source>
        <dbReference type="PROSITE-ProRule" id="PRU00117"/>
    </source>
</evidence>
<feature type="region of interest" description="Disordered" evidence="3">
    <location>
        <begin position="1"/>
        <end position="52"/>
    </location>
</feature>
<evidence type="ECO:0000256" key="1">
    <source>
        <dbReference type="ARBA" id="ARBA00022737"/>
    </source>
</evidence>
<accession>W9QHY9</accession>
<keyword evidence="1" id="KW-0677">Repeat</keyword>
<dbReference type="InterPro" id="IPR004087">
    <property type="entry name" value="KH_dom"/>
</dbReference>
<keyword evidence="6" id="KW-1185">Reference proteome</keyword>
<sequence length="345" mass="37073">MAQRGEETRLNPIVPVYAGSETGQSSSGKRSREDEAPPPGGGEDDESYSAPKRRAKAQDVLFRIVVPSSQIGKVIGKEGCRIRKIREDTRATVKIADAVARHEERVIIISSKYSDNQVSDAENAFQQIATLILKEDDSSVEAAKVGAGHVAANTIRLLIAGSQAGSLIGMSGQNIEKLRNSSGASITVLAQNQLPSCASAHESDRVVQISGDVHAVLKALEEIGCQLRTNNLAVDYVTFEMAISETLVGGLIGRSGSNISRIRNESGATIKVYGGKGEQKQRQIQFGGSAQQVALAKQRVDEYVYSQLIQQADAQQAAWDFKGYMNISSPFSVISEGIKLNDKLL</sequence>
<evidence type="ECO:0000259" key="4">
    <source>
        <dbReference type="SMART" id="SM00322"/>
    </source>
</evidence>
<keyword evidence="2" id="KW-0694">RNA-binding</keyword>
<dbReference type="Proteomes" id="UP000030645">
    <property type="component" value="Unassembled WGS sequence"/>
</dbReference>
<evidence type="ECO:0000256" key="3">
    <source>
        <dbReference type="SAM" id="MobiDB-lite"/>
    </source>
</evidence>
<dbReference type="PROSITE" id="PS50084">
    <property type="entry name" value="KH_TYPE_1"/>
    <property type="match status" value="3"/>
</dbReference>
<name>W9QHY9_9ROSA</name>
<dbReference type="InterPro" id="IPR036612">
    <property type="entry name" value="KH_dom_type_1_sf"/>
</dbReference>
<evidence type="ECO:0000313" key="6">
    <source>
        <dbReference type="Proteomes" id="UP000030645"/>
    </source>
</evidence>
<dbReference type="SUPFAM" id="SSF54791">
    <property type="entry name" value="Eukaryotic type KH-domain (KH-domain type I)"/>
    <property type="match status" value="3"/>
</dbReference>
<evidence type="ECO:0000313" key="5">
    <source>
        <dbReference type="EMBL" id="EXB37630.1"/>
    </source>
</evidence>
<dbReference type="STRING" id="981085.W9QHY9"/>
<dbReference type="AlphaFoldDB" id="W9QHY9"/>
<dbReference type="InterPro" id="IPR004088">
    <property type="entry name" value="KH_dom_type_1"/>
</dbReference>
<dbReference type="SMART" id="SM00322">
    <property type="entry name" value="KH"/>
    <property type="match status" value="3"/>
</dbReference>
<proteinExistence type="predicted"/>
<reference evidence="6" key="1">
    <citation type="submission" date="2013-01" db="EMBL/GenBank/DDBJ databases">
        <title>Draft Genome Sequence of a Mulberry Tree, Morus notabilis C.K. Schneid.</title>
        <authorList>
            <person name="He N."/>
            <person name="Zhao S."/>
        </authorList>
    </citation>
    <scope>NUCLEOTIDE SEQUENCE</scope>
</reference>
<protein>
    <submittedName>
        <fullName evidence="5">KH domain-containing protein</fullName>
    </submittedName>
</protein>
<gene>
    <name evidence="5" type="ORF">L484_021836</name>
</gene>
<feature type="domain" description="K Homology" evidence="4">
    <location>
        <begin position="151"/>
        <end position="228"/>
    </location>
</feature>
<feature type="domain" description="K Homology" evidence="4">
    <location>
        <begin position="58"/>
        <end position="130"/>
    </location>
</feature>